<sequence>MNPIKQGHNLFKADYDGQLQVYYKDEKIQIPKEILELENMQDLFDSEILKQCLNKEEISHLNKFLPEQDSSKEETLEKLLKGDDFFFGNPLQNFLENLKKGYFTKLKQREDKLSYEILKIQQLKYYEDLINDLEQNNQEKYLNRLKLRSLKRRAQYVLNEAHLSDDSAFSQQSIQNLRVDNAFSDLSKGHSTDESEQGDLKERKADNDKLEKLLEQKQNTSEKIELSEIPLSYQNTAKQIQKKYKDDYYRNKLLEMQRTQKENNLNSENKVHSQTNTENNNNQNQKSNNNNNNGTPLKDGEQRSQLGINNNKNNGEIQQTVPKSKKELLAAEPSPYRLPSTPEWIENYRNQEKERYKHPTRPWTFTLQNGQKVCVGPVAKKIQVSIASKPREHPLLKNDRFPYVTILCLVKDAAAKLPQGIGTRLDICELLKESQYVYDDLPIEKVNNIVSGALDRLHYTSDPCVKYDLERKLWMYIHKNRTEDYPEWQDGDENLKLESTKTKKKKKLVMGEQARELTFQIQKQRGLQNQSSTNSNNNY</sequence>
<dbReference type="InterPro" id="IPR044867">
    <property type="entry name" value="DEUBAD_dom"/>
</dbReference>
<evidence type="ECO:0000259" key="4">
    <source>
        <dbReference type="PROSITE" id="PS51916"/>
    </source>
</evidence>
<feature type="region of interest" description="Disordered" evidence="3">
    <location>
        <begin position="185"/>
        <end position="209"/>
    </location>
</feature>
<evidence type="ECO:0000256" key="1">
    <source>
        <dbReference type="ARBA" id="ARBA00004123"/>
    </source>
</evidence>
<dbReference type="PANTHER" id="PTHR13052">
    <property type="entry name" value="NFRKB-RELATED"/>
    <property type="match status" value="1"/>
</dbReference>
<evidence type="ECO:0000313" key="6">
    <source>
        <dbReference type="Proteomes" id="UP000054937"/>
    </source>
</evidence>
<feature type="compositionally biased region" description="Basic and acidic residues" evidence="3">
    <location>
        <begin position="187"/>
        <end position="209"/>
    </location>
</feature>
<dbReference type="OMA" id="REWLEFY"/>
<dbReference type="GO" id="GO:0031011">
    <property type="term" value="C:Ino80 complex"/>
    <property type="evidence" value="ECO:0007669"/>
    <property type="project" value="InterPro"/>
</dbReference>
<dbReference type="Proteomes" id="UP000054937">
    <property type="component" value="Unassembled WGS sequence"/>
</dbReference>
<dbReference type="InParanoid" id="A0A0V0QNH1"/>
<keyword evidence="2" id="KW-0539">Nucleus</keyword>
<dbReference type="InterPro" id="IPR024867">
    <property type="entry name" value="NFRKB"/>
</dbReference>
<evidence type="ECO:0000313" key="5">
    <source>
        <dbReference type="EMBL" id="KRX03897.1"/>
    </source>
</evidence>
<reference evidence="5 6" key="1">
    <citation type="journal article" date="2015" name="Sci. Rep.">
        <title>Genome of the facultative scuticociliatosis pathogen Pseudocohnilembus persalinus provides insight into its virulence through horizontal gene transfer.</title>
        <authorList>
            <person name="Xiong J."/>
            <person name="Wang G."/>
            <person name="Cheng J."/>
            <person name="Tian M."/>
            <person name="Pan X."/>
            <person name="Warren A."/>
            <person name="Jiang C."/>
            <person name="Yuan D."/>
            <person name="Miao W."/>
        </authorList>
    </citation>
    <scope>NUCLEOTIDE SEQUENCE [LARGE SCALE GENOMIC DNA]</scope>
    <source>
        <strain evidence="5">36N120E</strain>
    </source>
</reference>
<comment type="caution">
    <text evidence="5">The sequence shown here is derived from an EMBL/GenBank/DDBJ whole genome shotgun (WGS) entry which is preliminary data.</text>
</comment>
<accession>A0A0V0QNH1</accession>
<feature type="region of interest" description="Disordered" evidence="3">
    <location>
        <begin position="260"/>
        <end position="323"/>
    </location>
</feature>
<dbReference type="PANTHER" id="PTHR13052:SF3">
    <property type="entry name" value="NUCLEAR FACTOR RELATED TO KAPPA-B-BINDING PROTEIN"/>
    <property type="match status" value="1"/>
</dbReference>
<dbReference type="InterPro" id="IPR057748">
    <property type="entry name" value="NFRKB_WH_2"/>
</dbReference>
<evidence type="ECO:0000256" key="2">
    <source>
        <dbReference type="ARBA" id="ARBA00023242"/>
    </source>
</evidence>
<comment type="subcellular location">
    <subcellularLocation>
        <location evidence="1">Nucleus</location>
    </subcellularLocation>
</comment>
<dbReference type="EMBL" id="LDAU01000124">
    <property type="protein sequence ID" value="KRX03897.1"/>
    <property type="molecule type" value="Genomic_DNA"/>
</dbReference>
<dbReference type="OrthoDB" id="70874at2759"/>
<proteinExistence type="predicted"/>
<feature type="domain" description="DEUBAD" evidence="4">
    <location>
        <begin position="31"/>
        <end position="143"/>
    </location>
</feature>
<protein>
    <recommendedName>
        <fullName evidence="4">DEUBAD domain-containing protein</fullName>
    </recommendedName>
</protein>
<feature type="compositionally biased region" description="Polar residues" evidence="3">
    <location>
        <begin position="303"/>
        <end position="322"/>
    </location>
</feature>
<dbReference type="AlphaFoldDB" id="A0A0V0QNH1"/>
<dbReference type="Pfam" id="PF25793">
    <property type="entry name" value="WHD_2nd_NFRKB"/>
    <property type="match status" value="1"/>
</dbReference>
<name>A0A0V0QNH1_PSEPJ</name>
<feature type="compositionally biased region" description="Low complexity" evidence="3">
    <location>
        <begin position="274"/>
        <end position="295"/>
    </location>
</feature>
<gene>
    <name evidence="5" type="ORF">PPERSA_04775</name>
</gene>
<keyword evidence="6" id="KW-1185">Reference proteome</keyword>
<dbReference type="PROSITE" id="PS51916">
    <property type="entry name" value="DEUBAD"/>
    <property type="match status" value="1"/>
</dbReference>
<evidence type="ECO:0000256" key="3">
    <source>
        <dbReference type="SAM" id="MobiDB-lite"/>
    </source>
</evidence>
<organism evidence="5 6">
    <name type="scientific">Pseudocohnilembus persalinus</name>
    <name type="common">Ciliate</name>
    <dbReference type="NCBI Taxonomy" id="266149"/>
    <lineage>
        <taxon>Eukaryota</taxon>
        <taxon>Sar</taxon>
        <taxon>Alveolata</taxon>
        <taxon>Ciliophora</taxon>
        <taxon>Intramacronucleata</taxon>
        <taxon>Oligohymenophorea</taxon>
        <taxon>Scuticociliatia</taxon>
        <taxon>Philasterida</taxon>
        <taxon>Pseudocohnilembidae</taxon>
        <taxon>Pseudocohnilembus</taxon>
    </lineage>
</organism>